<name>A0ABN9SLD4_9DINO</name>
<sequence>MKSRSESETTQVETTTCDTADACDGPQAPTSVASVDADCSKELLAKSFLVPAFSFVKPIVEHPAPFTGDVPISLLPRFNVRLGGEFSFMCTLVMHGMEHWSRVFGPADFSLTADEDSITAGAVDLTNDLHFTVFRGKRPFSVRVVDFFVLDQECTLLCTVSASGHMKVFKDGVLVGENVKGMAPLHLDRPHMIVGGHYLFHDQVFRGTLKGMKVWIQDVSWSLEPFSPANSSHITLNRHVPDWYINWYPGYSMDVIRHWYSKVMERFGMDPTLPREGQMTKVSIWFSTALRHSPYWKDGFSRHFEKISTFDPYDGWVVVDDLLTNWTENDQWKGYREMHEVLIKGRPHTSYVYWVLLNCCEMIDHHGMQKGRLQMKCVERAGAADQAVPWEALCAVLGRRGPRRRCRRAASERRGAPLAAPWAVRAARVHLSSLRPRSTAAAGLEAPRVPPCAPPRRGGAAAPTFTFRLTDILSFDAWFPTTAVRSMQALAAVTLWRTAEFTITTWPATLQRLDAVASRLVGLPRLAAGQWSPPFWRIGTAVVQRLAAASRDRPMEAPARALPIYRQAAEVAKRAVRLSVTAGTRPHPQRVFVKFLQAAAHPDTFDTTLRKRLATWIEHERIPHDLQQRWRQLQVFLVTLPPAWRWIVMRSATTCNAVMPFTGCLALDSSSMVIFCIVSGPPEMRPVAQPRAAAARPPPLAARRAAPSAQLAAAPAAGGQRAAARRAEAAEGGARRRMKRPAAAAPAPEPPRKSPRVKPMRRPAGRRARGEEEPEEADEAAGLSADEEGFCRAPSAAGQDTPATARGSPQAAVEPQEDGEAEDASDEGAELETPERLRNPAALQSLEDGFVRLPEEPGSKHGCELKVNHSTGCLMSCDIRIPPESGNAPEIMWAGKTLLLHVHTAPPKQLIILLDGNRTALEQGDICMVRAGQEWSVSNGSKRVCASIKMVLRSRADDAATVA</sequence>
<feature type="compositionally biased region" description="Acidic residues" evidence="1">
    <location>
        <begin position="815"/>
        <end position="832"/>
    </location>
</feature>
<reference evidence="2" key="1">
    <citation type="submission" date="2023-10" db="EMBL/GenBank/DDBJ databases">
        <authorList>
            <person name="Chen Y."/>
            <person name="Shah S."/>
            <person name="Dougan E. K."/>
            <person name="Thang M."/>
            <person name="Chan C."/>
        </authorList>
    </citation>
    <scope>NUCLEOTIDE SEQUENCE [LARGE SCALE GENOMIC DNA]</scope>
</reference>
<dbReference type="Proteomes" id="UP001189429">
    <property type="component" value="Unassembled WGS sequence"/>
</dbReference>
<protein>
    <submittedName>
        <fullName evidence="2">Uncharacterized protein</fullName>
    </submittedName>
</protein>
<evidence type="ECO:0000313" key="3">
    <source>
        <dbReference type="Proteomes" id="UP001189429"/>
    </source>
</evidence>
<proteinExistence type="predicted"/>
<feature type="compositionally biased region" description="Low complexity" evidence="1">
    <location>
        <begin position="688"/>
        <end position="722"/>
    </location>
</feature>
<comment type="caution">
    <text evidence="2">The sequence shown here is derived from an EMBL/GenBank/DDBJ whole genome shotgun (WGS) entry which is preliminary data.</text>
</comment>
<organism evidence="2 3">
    <name type="scientific">Prorocentrum cordatum</name>
    <dbReference type="NCBI Taxonomy" id="2364126"/>
    <lineage>
        <taxon>Eukaryota</taxon>
        <taxon>Sar</taxon>
        <taxon>Alveolata</taxon>
        <taxon>Dinophyceae</taxon>
        <taxon>Prorocentrales</taxon>
        <taxon>Prorocentraceae</taxon>
        <taxon>Prorocentrum</taxon>
    </lineage>
</organism>
<accession>A0ABN9SLD4</accession>
<dbReference type="EMBL" id="CAUYUJ010011781">
    <property type="protein sequence ID" value="CAK0832592.1"/>
    <property type="molecule type" value="Genomic_DNA"/>
</dbReference>
<gene>
    <name evidence="2" type="ORF">PCOR1329_LOCUS30573</name>
</gene>
<keyword evidence="3" id="KW-1185">Reference proteome</keyword>
<feature type="compositionally biased region" description="Basic residues" evidence="1">
    <location>
        <begin position="753"/>
        <end position="767"/>
    </location>
</feature>
<evidence type="ECO:0000313" key="2">
    <source>
        <dbReference type="EMBL" id="CAK0832592.1"/>
    </source>
</evidence>
<evidence type="ECO:0000256" key="1">
    <source>
        <dbReference type="SAM" id="MobiDB-lite"/>
    </source>
</evidence>
<feature type="region of interest" description="Disordered" evidence="1">
    <location>
        <begin position="688"/>
        <end position="841"/>
    </location>
</feature>